<dbReference type="PANTHER" id="PTHR45815:SF3">
    <property type="entry name" value="PROTEIN DISULFIDE-ISOMERASE A6"/>
    <property type="match status" value="1"/>
</dbReference>
<dbReference type="VEuPathDB" id="FungiDB:DIURU_002202"/>
<dbReference type="CDD" id="cd03002">
    <property type="entry name" value="PDI_a_MPD1_like"/>
    <property type="match status" value="1"/>
</dbReference>
<feature type="signal peptide" evidence="1">
    <location>
        <begin position="1"/>
        <end position="18"/>
    </location>
</feature>
<keyword evidence="1" id="KW-0732">Signal</keyword>
<dbReference type="PRINTS" id="PR00421">
    <property type="entry name" value="THIOREDOXIN"/>
</dbReference>
<name>A0A642UQW7_DIURU</name>
<dbReference type="EMBL" id="SWFT01000066">
    <property type="protein sequence ID" value="KAA8903691.1"/>
    <property type="molecule type" value="Genomic_DNA"/>
</dbReference>
<evidence type="ECO:0000313" key="3">
    <source>
        <dbReference type="EMBL" id="KAA8903691.1"/>
    </source>
</evidence>
<evidence type="ECO:0000259" key="2">
    <source>
        <dbReference type="PROSITE" id="PS51352"/>
    </source>
</evidence>
<dbReference type="GO" id="GO:0034976">
    <property type="term" value="P:response to endoplasmic reticulum stress"/>
    <property type="evidence" value="ECO:0007669"/>
    <property type="project" value="TreeGrafter"/>
</dbReference>
<dbReference type="PROSITE" id="PS00194">
    <property type="entry name" value="THIOREDOXIN_1"/>
    <property type="match status" value="1"/>
</dbReference>
<dbReference type="GeneID" id="54780853"/>
<evidence type="ECO:0000313" key="4">
    <source>
        <dbReference type="Proteomes" id="UP000449547"/>
    </source>
</evidence>
<dbReference type="AlphaFoldDB" id="A0A642UQW7"/>
<reference evidence="3 4" key="1">
    <citation type="submission" date="2019-07" db="EMBL/GenBank/DDBJ databases">
        <title>Genome assembly of two rare yeast pathogens: Diutina rugosa and Trichomonascus ciferrii.</title>
        <authorList>
            <person name="Mixao V."/>
            <person name="Saus E."/>
            <person name="Hansen A."/>
            <person name="Lass-Flor C."/>
            <person name="Gabaldon T."/>
        </authorList>
    </citation>
    <scope>NUCLEOTIDE SEQUENCE [LARGE SCALE GENOMIC DNA]</scope>
    <source>
        <strain evidence="3 4">CBS 613</strain>
    </source>
</reference>
<feature type="chain" id="PRO_5024814654" description="Thioredoxin domain-containing protein" evidence="1">
    <location>
        <begin position="19"/>
        <end position="297"/>
    </location>
</feature>
<comment type="caution">
    <text evidence="3">The sequence shown here is derived from an EMBL/GenBank/DDBJ whole genome shotgun (WGS) entry which is preliminary data.</text>
</comment>
<evidence type="ECO:0000256" key="1">
    <source>
        <dbReference type="SAM" id="SignalP"/>
    </source>
</evidence>
<dbReference type="GO" id="GO:0015035">
    <property type="term" value="F:protein-disulfide reductase activity"/>
    <property type="evidence" value="ECO:0007669"/>
    <property type="project" value="TreeGrafter"/>
</dbReference>
<dbReference type="Pfam" id="PF00085">
    <property type="entry name" value="Thioredoxin"/>
    <property type="match status" value="1"/>
</dbReference>
<protein>
    <recommendedName>
        <fullName evidence="2">Thioredoxin domain-containing protein</fullName>
    </recommendedName>
</protein>
<dbReference type="PROSITE" id="PS51352">
    <property type="entry name" value="THIOREDOXIN_2"/>
    <property type="match status" value="1"/>
</dbReference>
<gene>
    <name evidence="3" type="ORF">DIURU_002202</name>
</gene>
<dbReference type="SUPFAM" id="SSF52833">
    <property type="entry name" value="Thioredoxin-like"/>
    <property type="match status" value="1"/>
</dbReference>
<dbReference type="OrthoDB" id="10264505at2759"/>
<dbReference type="GO" id="GO:0005788">
    <property type="term" value="C:endoplasmic reticulum lumen"/>
    <property type="evidence" value="ECO:0007669"/>
    <property type="project" value="TreeGrafter"/>
</dbReference>
<dbReference type="Proteomes" id="UP000449547">
    <property type="component" value="Unassembled WGS sequence"/>
</dbReference>
<dbReference type="OMA" id="QVASVNC"/>
<dbReference type="InterPro" id="IPR036249">
    <property type="entry name" value="Thioredoxin-like_sf"/>
</dbReference>
<dbReference type="InterPro" id="IPR017937">
    <property type="entry name" value="Thioredoxin_CS"/>
</dbReference>
<accession>A0A642UQW7</accession>
<dbReference type="RefSeq" id="XP_034012897.1">
    <property type="nucleotide sequence ID" value="XM_034154829.1"/>
</dbReference>
<organism evidence="3 4">
    <name type="scientific">Diutina rugosa</name>
    <name type="common">Yeast</name>
    <name type="synonym">Candida rugosa</name>
    <dbReference type="NCBI Taxonomy" id="5481"/>
    <lineage>
        <taxon>Eukaryota</taxon>
        <taxon>Fungi</taxon>
        <taxon>Dikarya</taxon>
        <taxon>Ascomycota</taxon>
        <taxon>Saccharomycotina</taxon>
        <taxon>Pichiomycetes</taxon>
        <taxon>Debaryomycetaceae</taxon>
        <taxon>Diutina</taxon>
    </lineage>
</organism>
<dbReference type="Gene3D" id="3.40.30.10">
    <property type="entry name" value="Glutaredoxin"/>
    <property type="match status" value="2"/>
</dbReference>
<feature type="domain" description="Thioredoxin" evidence="2">
    <location>
        <begin position="7"/>
        <end position="149"/>
    </location>
</feature>
<proteinExistence type="predicted"/>
<sequence length="297" mass="33359">MLCHFIGLLSWLAAVIAAGSYSRDPNVFELTPKTFDKVVHGSNYTTVVEFYAPWCGYCQKLHGSYSKLGKFVHDDSQYAINIAAVNCDDDVNRPLCAEYRIQGFPTVMVFRPPRHDGSSKKTDTRHISEVYQGERSFKAILNFVTSRLKNYVKKFKLDGTILPKWLAETSNEKPRVLLVTKNAQVSPLLKSLAIDYLERVDFGIVPAKQPVEQFTVGDEVVEIEEATLPMLVHYNSKTKSFEKFPGAKLNDKTKIAQWVTKVTGQKPAEGSLSKLGKKLYKIRTGKKAPASDFGDEL</sequence>
<dbReference type="PANTHER" id="PTHR45815">
    <property type="entry name" value="PROTEIN DISULFIDE-ISOMERASE A6"/>
    <property type="match status" value="1"/>
</dbReference>
<dbReference type="InterPro" id="IPR013766">
    <property type="entry name" value="Thioredoxin_domain"/>
</dbReference>
<keyword evidence="4" id="KW-1185">Reference proteome</keyword>